<organism evidence="1 2">
    <name type="scientific">Brucella intermedia</name>
    <dbReference type="NCBI Taxonomy" id="94625"/>
    <lineage>
        <taxon>Bacteria</taxon>
        <taxon>Pseudomonadati</taxon>
        <taxon>Pseudomonadota</taxon>
        <taxon>Alphaproteobacteria</taxon>
        <taxon>Hyphomicrobiales</taxon>
        <taxon>Brucellaceae</taxon>
        <taxon>Brucella/Ochrobactrum group</taxon>
        <taxon>Brucella</taxon>
    </lineage>
</organism>
<proteinExistence type="predicted"/>
<evidence type="ECO:0000313" key="1">
    <source>
        <dbReference type="EMBL" id="HHV70715.1"/>
    </source>
</evidence>
<dbReference type="AlphaFoldDB" id="A0A7V6U235"/>
<protein>
    <submittedName>
        <fullName evidence="1">Uncharacterized protein</fullName>
    </submittedName>
</protein>
<dbReference type="Proteomes" id="UP000551563">
    <property type="component" value="Unassembled WGS sequence"/>
</dbReference>
<reference evidence="1 2" key="1">
    <citation type="journal article" date="2020" name="Biotechnol. Biofuels">
        <title>New insights from the biogas microbiome by comprehensive genome-resolved metagenomics of nearly 1600 species originating from multiple anaerobic digesters.</title>
        <authorList>
            <person name="Campanaro S."/>
            <person name="Treu L."/>
            <person name="Rodriguez-R L.M."/>
            <person name="Kovalovszki A."/>
            <person name="Ziels R.M."/>
            <person name="Maus I."/>
            <person name="Zhu X."/>
            <person name="Kougias P.G."/>
            <person name="Basile A."/>
            <person name="Luo G."/>
            <person name="Schluter A."/>
            <person name="Konstantinidis K.T."/>
            <person name="Angelidaki I."/>
        </authorList>
    </citation>
    <scope>NUCLEOTIDE SEQUENCE [LARGE SCALE GENOMIC DNA]</scope>
    <source>
        <strain evidence="1">AS04akNAM_66</strain>
    </source>
</reference>
<sequence length="74" mass="8278">MTDSQTHLFRVELERPNGALDCYPCVSLDTLPELIVPLISSADEPAGTIVRVYDYQRWTPDSESGLIRALSLLE</sequence>
<name>A0A7V6U235_9HYPH</name>
<evidence type="ECO:0000313" key="2">
    <source>
        <dbReference type="Proteomes" id="UP000551563"/>
    </source>
</evidence>
<comment type="caution">
    <text evidence="1">The sequence shown here is derived from an EMBL/GenBank/DDBJ whole genome shotgun (WGS) entry which is preliminary data.</text>
</comment>
<gene>
    <name evidence="1" type="ORF">GXX48_24290</name>
</gene>
<accession>A0A7V6U235</accession>
<dbReference type="EMBL" id="DUMN01000696">
    <property type="protein sequence ID" value="HHV70715.1"/>
    <property type="molecule type" value="Genomic_DNA"/>
</dbReference>